<reference evidence="2 3" key="1">
    <citation type="submission" date="2020-04" db="EMBL/GenBank/DDBJ databases">
        <title>Flammeovirga sp. SR4, a novel species isolated from seawater.</title>
        <authorList>
            <person name="Wang X."/>
        </authorList>
    </citation>
    <scope>NUCLEOTIDE SEQUENCE [LARGE SCALE GENOMIC DNA]</scope>
    <source>
        <strain evidence="2 3">SR4</strain>
    </source>
</reference>
<feature type="transmembrane region" description="Helical" evidence="1">
    <location>
        <begin position="121"/>
        <end position="145"/>
    </location>
</feature>
<comment type="caution">
    <text evidence="2">The sequence shown here is derived from an EMBL/GenBank/DDBJ whole genome shotgun (WGS) entry which is preliminary data.</text>
</comment>
<keyword evidence="1" id="KW-0812">Transmembrane</keyword>
<protein>
    <submittedName>
        <fullName evidence="2">Uncharacterized protein</fullName>
    </submittedName>
</protein>
<evidence type="ECO:0000313" key="2">
    <source>
        <dbReference type="EMBL" id="NLR91544.1"/>
    </source>
</evidence>
<organism evidence="2 3">
    <name type="scientific">Flammeovirga agarivorans</name>
    <dbReference type="NCBI Taxonomy" id="2726742"/>
    <lineage>
        <taxon>Bacteria</taxon>
        <taxon>Pseudomonadati</taxon>
        <taxon>Bacteroidota</taxon>
        <taxon>Cytophagia</taxon>
        <taxon>Cytophagales</taxon>
        <taxon>Flammeovirgaceae</taxon>
        <taxon>Flammeovirga</taxon>
    </lineage>
</organism>
<evidence type="ECO:0000313" key="3">
    <source>
        <dbReference type="Proteomes" id="UP000585050"/>
    </source>
</evidence>
<name>A0A7X8SJT5_9BACT</name>
<dbReference type="AlphaFoldDB" id="A0A7X8SJT5"/>
<keyword evidence="3" id="KW-1185">Reference proteome</keyword>
<evidence type="ECO:0000256" key="1">
    <source>
        <dbReference type="SAM" id="Phobius"/>
    </source>
</evidence>
<keyword evidence="1" id="KW-0472">Membrane</keyword>
<dbReference type="EMBL" id="JABAIL010000003">
    <property type="protein sequence ID" value="NLR91544.1"/>
    <property type="molecule type" value="Genomic_DNA"/>
</dbReference>
<proteinExistence type="predicted"/>
<feature type="transmembrane region" description="Helical" evidence="1">
    <location>
        <begin position="95"/>
        <end position="115"/>
    </location>
</feature>
<sequence>MKLNIESLIPPKQNNYKGNKIALYFFFLFLLRDLARTIIMVFKFDGGMESITGLPMDEYSLDASLSFTNMYGLFSSHFVIFTVVKIVAVFRYREWIPAIYLVMLCYVLMAILILMLNPAPIISGAQLGIFIQLPLLLMLLFFSLLERDTAKWNFGEKKS</sequence>
<accession>A0A7X8SJT5</accession>
<feature type="transmembrane region" description="Helical" evidence="1">
    <location>
        <begin position="21"/>
        <end position="44"/>
    </location>
</feature>
<dbReference type="RefSeq" id="WP_168882263.1">
    <property type="nucleotide sequence ID" value="NZ_JABAIL010000003.1"/>
</dbReference>
<gene>
    <name evidence="2" type="ORF">HGP29_10025</name>
</gene>
<dbReference type="Proteomes" id="UP000585050">
    <property type="component" value="Unassembled WGS sequence"/>
</dbReference>
<keyword evidence="1" id="KW-1133">Transmembrane helix</keyword>
<feature type="transmembrane region" description="Helical" evidence="1">
    <location>
        <begin position="64"/>
        <end position="88"/>
    </location>
</feature>